<dbReference type="PANTHER" id="PTHR33619">
    <property type="entry name" value="POLYSACCHARIDE EXPORT PROTEIN GFCE-RELATED"/>
    <property type="match status" value="1"/>
</dbReference>
<dbReference type="EMBL" id="RQVR01000029">
    <property type="protein sequence ID" value="RRJ88062.1"/>
    <property type="molecule type" value="Genomic_DNA"/>
</dbReference>
<dbReference type="PROSITE" id="PS51257">
    <property type="entry name" value="PROKAR_LIPOPROTEIN"/>
    <property type="match status" value="1"/>
</dbReference>
<proteinExistence type="inferred from homology"/>
<dbReference type="GO" id="GO:0046930">
    <property type="term" value="C:pore complex"/>
    <property type="evidence" value="ECO:0007669"/>
    <property type="project" value="UniProtKB-KW"/>
</dbReference>
<keyword evidence="19" id="KW-1185">Reference proteome</keyword>
<feature type="transmembrane region" description="Helical" evidence="15">
    <location>
        <begin position="239"/>
        <end position="257"/>
    </location>
</feature>
<keyword evidence="14" id="KW-0449">Lipoprotein</keyword>
<keyword evidence="12" id="KW-0564">Palmitate</keyword>
<evidence type="ECO:0000256" key="9">
    <source>
        <dbReference type="ARBA" id="ARBA00023065"/>
    </source>
</evidence>
<keyword evidence="4" id="KW-1134">Transmembrane beta strand</keyword>
<evidence type="ECO:0000256" key="1">
    <source>
        <dbReference type="ARBA" id="ARBA00004571"/>
    </source>
</evidence>
<evidence type="ECO:0000256" key="2">
    <source>
        <dbReference type="ARBA" id="ARBA00009450"/>
    </source>
</evidence>
<evidence type="ECO:0000313" key="19">
    <source>
        <dbReference type="Proteomes" id="UP000271937"/>
    </source>
</evidence>
<evidence type="ECO:0000256" key="10">
    <source>
        <dbReference type="ARBA" id="ARBA00023114"/>
    </source>
</evidence>
<dbReference type="GO" id="GO:0009279">
    <property type="term" value="C:cell outer membrane"/>
    <property type="evidence" value="ECO:0007669"/>
    <property type="project" value="UniProtKB-SubCell"/>
</dbReference>
<evidence type="ECO:0000256" key="8">
    <source>
        <dbReference type="ARBA" id="ARBA00023047"/>
    </source>
</evidence>
<evidence type="ECO:0000256" key="5">
    <source>
        <dbReference type="ARBA" id="ARBA00022597"/>
    </source>
</evidence>
<evidence type="ECO:0000259" key="16">
    <source>
        <dbReference type="Pfam" id="PF02563"/>
    </source>
</evidence>
<evidence type="ECO:0000256" key="11">
    <source>
        <dbReference type="ARBA" id="ARBA00023136"/>
    </source>
</evidence>
<dbReference type="Pfam" id="PF22461">
    <property type="entry name" value="SLBB_2"/>
    <property type="match status" value="1"/>
</dbReference>
<evidence type="ECO:0000256" key="3">
    <source>
        <dbReference type="ARBA" id="ARBA00022448"/>
    </source>
</evidence>
<evidence type="ECO:0000256" key="13">
    <source>
        <dbReference type="ARBA" id="ARBA00023237"/>
    </source>
</evidence>
<evidence type="ECO:0000259" key="17">
    <source>
        <dbReference type="Pfam" id="PF22461"/>
    </source>
</evidence>
<evidence type="ECO:0000256" key="12">
    <source>
        <dbReference type="ARBA" id="ARBA00023139"/>
    </source>
</evidence>
<gene>
    <name evidence="18" type="ORF">EG849_14975</name>
</gene>
<keyword evidence="6 15" id="KW-0812">Transmembrane</keyword>
<comment type="similarity">
    <text evidence="2">Belongs to the BexD/CtrA/VexA family.</text>
</comment>
<evidence type="ECO:0000256" key="15">
    <source>
        <dbReference type="SAM" id="Phobius"/>
    </source>
</evidence>
<organism evidence="18 19">
    <name type="scientific">Flavobacterium macacae</name>
    <dbReference type="NCBI Taxonomy" id="2488993"/>
    <lineage>
        <taxon>Bacteria</taxon>
        <taxon>Pseudomonadati</taxon>
        <taxon>Bacteroidota</taxon>
        <taxon>Flavobacteriia</taxon>
        <taxon>Flavobacteriales</taxon>
        <taxon>Flavobacteriaceae</taxon>
        <taxon>Flavobacterium</taxon>
    </lineage>
</organism>
<comment type="subcellular location">
    <subcellularLocation>
        <location evidence="1">Cell outer membrane</location>
        <topology evidence="1">Multi-pass membrane protein</topology>
    </subcellularLocation>
</comment>
<dbReference type="Gene3D" id="3.10.560.10">
    <property type="entry name" value="Outer membrane lipoprotein wza domain like"/>
    <property type="match status" value="1"/>
</dbReference>
<dbReference type="Proteomes" id="UP000271937">
    <property type="component" value="Unassembled WGS sequence"/>
</dbReference>
<evidence type="ECO:0000256" key="14">
    <source>
        <dbReference type="ARBA" id="ARBA00023288"/>
    </source>
</evidence>
<dbReference type="GO" id="GO:0015159">
    <property type="term" value="F:polysaccharide transmembrane transporter activity"/>
    <property type="evidence" value="ECO:0007669"/>
    <property type="project" value="InterPro"/>
</dbReference>
<keyword evidence="11 15" id="KW-0472">Membrane</keyword>
<keyword evidence="8" id="KW-0625">Polysaccharide transport</keyword>
<dbReference type="PANTHER" id="PTHR33619:SF3">
    <property type="entry name" value="POLYSACCHARIDE EXPORT PROTEIN GFCE-RELATED"/>
    <property type="match status" value="1"/>
</dbReference>
<keyword evidence="10" id="KW-0626">Porin</keyword>
<evidence type="ECO:0000313" key="18">
    <source>
        <dbReference type="EMBL" id="RRJ88062.1"/>
    </source>
</evidence>
<dbReference type="InterPro" id="IPR049712">
    <property type="entry name" value="Poly_export"/>
</dbReference>
<protein>
    <submittedName>
        <fullName evidence="18">Polysaccharide export protein</fullName>
    </submittedName>
</protein>
<dbReference type="GO" id="GO:0015288">
    <property type="term" value="F:porin activity"/>
    <property type="evidence" value="ECO:0007669"/>
    <property type="project" value="UniProtKB-KW"/>
</dbReference>
<dbReference type="RefSeq" id="WP_125014174.1">
    <property type="nucleotide sequence ID" value="NZ_RQVR01000029.1"/>
</dbReference>
<evidence type="ECO:0000256" key="7">
    <source>
        <dbReference type="ARBA" id="ARBA00022729"/>
    </source>
</evidence>
<keyword evidence="9" id="KW-0406">Ion transport</keyword>
<dbReference type="AlphaFoldDB" id="A0A3P3VZ12"/>
<sequence>MIKSNAIKFLLILFPVFFFSCASREKIAYYQNIEEVIASDTSSNFDTKLQPDDLLMLVVMAENAEAAAPFNLPSIIMQSTTEFETQQLRMNSYLIDAEGFIQFPVIGAIQLGGLSRTQAIAKMETELKKYIKEPKVNLRILNFKVTVSGEVKQPGIQNITSERITLIEAITMAGDLTDYGIRNNIMVIREKDGKKEIGRVDITKADFINSPYYYLSQNDHVYVEPNKTKVNASAVGPNTGIIISAISLLLTVVAIIIR</sequence>
<dbReference type="GO" id="GO:0006811">
    <property type="term" value="P:monoatomic ion transport"/>
    <property type="evidence" value="ECO:0007669"/>
    <property type="project" value="UniProtKB-KW"/>
</dbReference>
<name>A0A3P3VZ12_9FLAO</name>
<dbReference type="Pfam" id="PF02563">
    <property type="entry name" value="Poly_export"/>
    <property type="match status" value="1"/>
</dbReference>
<comment type="caution">
    <text evidence="18">The sequence shown here is derived from an EMBL/GenBank/DDBJ whole genome shotgun (WGS) entry which is preliminary data.</text>
</comment>
<dbReference type="InterPro" id="IPR003715">
    <property type="entry name" value="Poly_export_N"/>
</dbReference>
<accession>A0A3P3VZ12</accession>
<dbReference type="InterPro" id="IPR054765">
    <property type="entry name" value="SLBB_dom"/>
</dbReference>
<evidence type="ECO:0000256" key="6">
    <source>
        <dbReference type="ARBA" id="ARBA00022692"/>
    </source>
</evidence>
<keyword evidence="13" id="KW-0998">Cell outer membrane</keyword>
<feature type="domain" description="SLBB" evidence="17">
    <location>
        <begin position="144"/>
        <end position="223"/>
    </location>
</feature>
<reference evidence="18 19" key="1">
    <citation type="submission" date="2018-11" db="EMBL/GenBank/DDBJ databases">
        <title>Flavobacterium sp. nov., YIM 102600 draft genome.</title>
        <authorList>
            <person name="Li G."/>
            <person name="Jiang Y."/>
        </authorList>
    </citation>
    <scope>NUCLEOTIDE SEQUENCE [LARGE SCALE GENOMIC DNA]</scope>
    <source>
        <strain evidence="18 19">YIM 102600</strain>
    </source>
</reference>
<keyword evidence="5" id="KW-0762">Sugar transport</keyword>
<evidence type="ECO:0000256" key="4">
    <source>
        <dbReference type="ARBA" id="ARBA00022452"/>
    </source>
</evidence>
<keyword evidence="3" id="KW-0813">Transport</keyword>
<feature type="domain" description="Polysaccharide export protein N-terminal" evidence="16">
    <location>
        <begin position="45"/>
        <end position="140"/>
    </location>
</feature>
<keyword evidence="7" id="KW-0732">Signal</keyword>
<keyword evidence="15" id="KW-1133">Transmembrane helix</keyword>
<dbReference type="OrthoDB" id="662756at2"/>